<dbReference type="OrthoDB" id="3268641at2759"/>
<feature type="compositionally biased region" description="Acidic residues" evidence="1">
    <location>
        <begin position="148"/>
        <end position="157"/>
    </location>
</feature>
<protein>
    <submittedName>
        <fullName evidence="2">Uncharacterized protein</fullName>
    </submittedName>
</protein>
<keyword evidence="3" id="KW-1185">Reference proteome</keyword>
<sequence length="878" mass="96389">MRRIVSAFSRRSEKNNSGASPEQNQHQSQSLFHRSPSKPSRHPPNGLIAISTHPLPELQPSSRAEGSSESSSSGSASVRTPEDDGAGTAHDVPKKALMGWLTRKKSAPPQRSTPSSIQQWSTLPHSPQRQPVAQQPTRQVSYDHHDSDDDTSSDSSDESGGPLFTPRHTGVKIASAATVSQSKSRLQHSISQRLIPVSTPPPCLHLPSGPLFPRSSNPSRKIDFPETTETLMYRNHLRRRLQDPSITASELQSIVPFASKSTPPPKGRDRAQLPYASVAVPDPKRVERHSEGLRKWIDRPCFEDRMVLWEPDQSGADLRWRRVPGNGKGLGVAAIEYSVGLECLAGFEFGEGPADSLFSPYPSPLADELTMSSSASSSSSQLSSQMAHHIRSEPPLPSPLRIQIDPSPLISISLSPDSSPLTPPTHASPFIPDKTSLTVPVPQRRAKQGVHFAEPEKDSDDDATDRIPLGYAMRVKKQREEKARFLRDEKERRLLEDERKKQEEERRKHEAERREWEREKKAWEKEKKAIEEERMKIAYKEELAASRARRERTRNVDSGTDELGRMEEKHTRPAYDSSRPSTGRQGSLPVPSNTSSPATGSPSSSRPQSTSGPRSRPTSIHSAAASSEDVRMKDRGRKSRRQSMASETGSHVSLAPSTYPRHSIPPMVPPMPMMPMMPVAGYNTGMPTLAMDNMPLLPPSAPFMQGGGQRSRSRSGSTNNSKRDSSISSRSSSNSRPQNVISSSQSAERVALPSNRRQTMTSQSGHRRSSSGSDEPSRSANGSLSSASRSYSGPEVDRRYSSLRGTTMLPPSASQSQRPTMYSSVSWGGPWGAYPVASVPMTPMTPTGFMGTPMPMLPPGMAYGPMPQPVNPRQSVIF</sequence>
<feature type="region of interest" description="Disordered" evidence="1">
    <location>
        <begin position="693"/>
        <end position="821"/>
    </location>
</feature>
<dbReference type="HOGENOM" id="CLU_016661_0_0_1"/>
<gene>
    <name evidence="2" type="ORF">JAAARDRAFT_28206</name>
</gene>
<feature type="compositionally biased region" description="Low complexity" evidence="1">
    <location>
        <begin position="404"/>
        <end position="420"/>
    </location>
</feature>
<proteinExistence type="predicted"/>
<organism evidence="2 3">
    <name type="scientific">Jaapia argillacea MUCL 33604</name>
    <dbReference type="NCBI Taxonomy" id="933084"/>
    <lineage>
        <taxon>Eukaryota</taxon>
        <taxon>Fungi</taxon>
        <taxon>Dikarya</taxon>
        <taxon>Basidiomycota</taxon>
        <taxon>Agaricomycotina</taxon>
        <taxon>Agaricomycetes</taxon>
        <taxon>Agaricomycetidae</taxon>
        <taxon>Jaapiales</taxon>
        <taxon>Jaapiaceae</taxon>
        <taxon>Jaapia</taxon>
    </lineage>
</organism>
<feature type="compositionally biased region" description="Polar residues" evidence="1">
    <location>
        <begin position="15"/>
        <end position="32"/>
    </location>
</feature>
<feature type="compositionally biased region" description="Polar residues" evidence="1">
    <location>
        <begin position="109"/>
        <end position="140"/>
    </location>
</feature>
<dbReference type="STRING" id="933084.A0A067QM24"/>
<reference evidence="3" key="1">
    <citation type="journal article" date="2014" name="Proc. Natl. Acad. Sci. U.S.A.">
        <title>Extensive sampling of basidiomycete genomes demonstrates inadequacy of the white-rot/brown-rot paradigm for wood decay fungi.</title>
        <authorList>
            <person name="Riley R."/>
            <person name="Salamov A.A."/>
            <person name="Brown D.W."/>
            <person name="Nagy L.G."/>
            <person name="Floudas D."/>
            <person name="Held B.W."/>
            <person name="Levasseur A."/>
            <person name="Lombard V."/>
            <person name="Morin E."/>
            <person name="Otillar R."/>
            <person name="Lindquist E.A."/>
            <person name="Sun H."/>
            <person name="LaButti K.M."/>
            <person name="Schmutz J."/>
            <person name="Jabbour D."/>
            <person name="Luo H."/>
            <person name="Baker S.E."/>
            <person name="Pisabarro A.G."/>
            <person name="Walton J.D."/>
            <person name="Blanchette R.A."/>
            <person name="Henrissat B."/>
            <person name="Martin F."/>
            <person name="Cullen D."/>
            <person name="Hibbett D.S."/>
            <person name="Grigoriev I.V."/>
        </authorList>
    </citation>
    <scope>NUCLEOTIDE SEQUENCE [LARGE SCALE GENOMIC DNA]</scope>
    <source>
        <strain evidence="3">MUCL 33604</strain>
    </source>
</reference>
<dbReference type="AlphaFoldDB" id="A0A067QM24"/>
<feature type="region of interest" description="Disordered" evidence="1">
    <location>
        <begin position="1"/>
        <end position="169"/>
    </location>
</feature>
<feature type="compositionally biased region" description="Low complexity" evidence="1">
    <location>
        <begin position="714"/>
        <end position="736"/>
    </location>
</feature>
<name>A0A067QM24_9AGAM</name>
<feature type="compositionally biased region" description="Polar residues" evidence="1">
    <location>
        <begin position="737"/>
        <end position="747"/>
    </location>
</feature>
<evidence type="ECO:0000256" key="1">
    <source>
        <dbReference type="SAM" id="MobiDB-lite"/>
    </source>
</evidence>
<evidence type="ECO:0000313" key="2">
    <source>
        <dbReference type="EMBL" id="KDQ64562.1"/>
    </source>
</evidence>
<dbReference type="EMBL" id="KL197709">
    <property type="protein sequence ID" value="KDQ64562.1"/>
    <property type="molecule type" value="Genomic_DNA"/>
</dbReference>
<feature type="compositionally biased region" description="Low complexity" evidence="1">
    <location>
        <begin position="371"/>
        <end position="387"/>
    </location>
</feature>
<feature type="region of interest" description="Disordered" evidence="1">
    <location>
        <begin position="478"/>
        <end position="670"/>
    </location>
</feature>
<feature type="compositionally biased region" description="Low complexity" evidence="1">
    <location>
        <begin position="61"/>
        <end position="77"/>
    </location>
</feature>
<feature type="region of interest" description="Disordered" evidence="1">
    <location>
        <begin position="368"/>
        <end position="436"/>
    </location>
</feature>
<feature type="compositionally biased region" description="Polar residues" evidence="1">
    <location>
        <begin position="812"/>
        <end position="821"/>
    </location>
</feature>
<feature type="compositionally biased region" description="Low complexity" evidence="1">
    <location>
        <begin position="770"/>
        <end position="793"/>
    </location>
</feature>
<feature type="region of interest" description="Disordered" evidence="1">
    <location>
        <begin position="449"/>
        <end position="468"/>
    </location>
</feature>
<accession>A0A067QM24</accession>
<feature type="compositionally biased region" description="Low complexity" evidence="1">
    <location>
        <begin position="591"/>
        <end position="619"/>
    </location>
</feature>
<feature type="compositionally biased region" description="Polar residues" evidence="1">
    <location>
        <begin position="642"/>
        <end position="651"/>
    </location>
</feature>
<feature type="compositionally biased region" description="Basic and acidic residues" evidence="1">
    <location>
        <begin position="562"/>
        <end position="573"/>
    </location>
</feature>
<dbReference type="Proteomes" id="UP000027265">
    <property type="component" value="Unassembled WGS sequence"/>
</dbReference>
<dbReference type="InParanoid" id="A0A067QM24"/>
<feature type="compositionally biased region" description="Basic and acidic residues" evidence="1">
    <location>
        <begin position="478"/>
        <end position="544"/>
    </location>
</feature>
<evidence type="ECO:0000313" key="3">
    <source>
        <dbReference type="Proteomes" id="UP000027265"/>
    </source>
</evidence>